<dbReference type="EMBL" id="ML737170">
    <property type="protein sequence ID" value="KAE8338190.1"/>
    <property type="molecule type" value="Genomic_DNA"/>
</dbReference>
<evidence type="ECO:0000313" key="1">
    <source>
        <dbReference type="EMBL" id="KAE8338190.1"/>
    </source>
</evidence>
<sequence>MPSHMCGINHITRVFTRSCCSDAHLCGNTLSRPSLVELSDLHGTTQDIESDVDLCPKMKSCPEVRAGHYVDA</sequence>
<reference evidence="1" key="1">
    <citation type="submission" date="2019-04" db="EMBL/GenBank/DDBJ databases">
        <title>Friends and foes A comparative genomics study of 23 Aspergillus species from section Flavi.</title>
        <authorList>
            <consortium name="DOE Joint Genome Institute"/>
            <person name="Kjaerbolling I."/>
            <person name="Vesth T."/>
            <person name="Frisvad J.C."/>
            <person name="Nybo J.L."/>
            <person name="Theobald S."/>
            <person name="Kildgaard S."/>
            <person name="Isbrandt T."/>
            <person name="Kuo A."/>
            <person name="Sato A."/>
            <person name="Lyhne E.K."/>
            <person name="Kogle M.E."/>
            <person name="Wiebenga A."/>
            <person name="Kun R.S."/>
            <person name="Lubbers R.J."/>
            <person name="Makela M.R."/>
            <person name="Barry K."/>
            <person name="Chovatia M."/>
            <person name="Clum A."/>
            <person name="Daum C."/>
            <person name="Haridas S."/>
            <person name="He G."/>
            <person name="LaButti K."/>
            <person name="Lipzen A."/>
            <person name="Mondo S."/>
            <person name="Riley R."/>
            <person name="Salamov A."/>
            <person name="Simmons B.A."/>
            <person name="Magnuson J.K."/>
            <person name="Henrissat B."/>
            <person name="Mortensen U.H."/>
            <person name="Larsen T.O."/>
            <person name="Devries R.P."/>
            <person name="Grigoriev I.V."/>
            <person name="Machida M."/>
            <person name="Baker S.E."/>
            <person name="Andersen M.R."/>
        </authorList>
    </citation>
    <scope>NUCLEOTIDE SEQUENCE</scope>
    <source>
        <strain evidence="1">CBS 117612</strain>
    </source>
</reference>
<dbReference type="AlphaFoldDB" id="A0A5N6Y364"/>
<accession>A0A5N6Y364</accession>
<proteinExistence type="predicted"/>
<organism evidence="1">
    <name type="scientific">Aspergillus arachidicola</name>
    <dbReference type="NCBI Taxonomy" id="656916"/>
    <lineage>
        <taxon>Eukaryota</taxon>
        <taxon>Fungi</taxon>
        <taxon>Dikarya</taxon>
        <taxon>Ascomycota</taxon>
        <taxon>Pezizomycotina</taxon>
        <taxon>Eurotiomycetes</taxon>
        <taxon>Eurotiomycetidae</taxon>
        <taxon>Eurotiales</taxon>
        <taxon>Aspergillaceae</taxon>
        <taxon>Aspergillus</taxon>
        <taxon>Aspergillus subgen. Circumdati</taxon>
    </lineage>
</organism>
<name>A0A5N6Y364_9EURO</name>
<protein>
    <submittedName>
        <fullName evidence="1">Uncharacterized protein</fullName>
    </submittedName>
</protein>
<gene>
    <name evidence="1" type="ORF">BDV24DRAFT_138606</name>
</gene>
<dbReference type="Proteomes" id="UP000325558">
    <property type="component" value="Unassembled WGS sequence"/>
</dbReference>